<keyword evidence="5 13" id="KW-0812">Transmembrane</keyword>
<keyword evidence="9 14" id="KW-0472">Membrane</keyword>
<evidence type="ECO:0000256" key="12">
    <source>
        <dbReference type="ARBA" id="ARBA00023303"/>
    </source>
</evidence>
<feature type="transmembrane region" description="Helical" evidence="14">
    <location>
        <begin position="446"/>
        <end position="474"/>
    </location>
</feature>
<dbReference type="InterPro" id="IPR001873">
    <property type="entry name" value="ENaC"/>
</dbReference>
<keyword evidence="12 13" id="KW-0407">Ion channel</keyword>
<comment type="subcellular location">
    <subcellularLocation>
        <location evidence="1">Membrane</location>
        <topology evidence="1">Multi-pass membrane protein</topology>
    </subcellularLocation>
</comment>
<dbReference type="Proteomes" id="UP000887566">
    <property type="component" value="Unplaced"/>
</dbReference>
<name>A0A914VY86_9BILA</name>
<keyword evidence="6 14" id="KW-1133">Transmembrane helix</keyword>
<evidence type="ECO:0000256" key="5">
    <source>
        <dbReference type="ARBA" id="ARBA00022692"/>
    </source>
</evidence>
<keyword evidence="3 13" id="KW-0813">Transport</keyword>
<dbReference type="GO" id="GO:0005886">
    <property type="term" value="C:plasma membrane"/>
    <property type="evidence" value="ECO:0007669"/>
    <property type="project" value="TreeGrafter"/>
</dbReference>
<evidence type="ECO:0000256" key="11">
    <source>
        <dbReference type="ARBA" id="ARBA00023201"/>
    </source>
</evidence>
<keyword evidence="7" id="KW-0915">Sodium</keyword>
<dbReference type="Gene3D" id="1.10.287.770">
    <property type="entry name" value="YojJ-like"/>
    <property type="match status" value="1"/>
</dbReference>
<evidence type="ECO:0000313" key="16">
    <source>
        <dbReference type="WBParaSite" id="PSAMB.scaffold280size59529.g4103.t1"/>
    </source>
</evidence>
<evidence type="ECO:0000256" key="8">
    <source>
        <dbReference type="ARBA" id="ARBA00023065"/>
    </source>
</evidence>
<dbReference type="Gene3D" id="1.10.287.820">
    <property type="entry name" value="Acid-sensing ion channel domain"/>
    <property type="match status" value="1"/>
</dbReference>
<dbReference type="GO" id="GO:0015280">
    <property type="term" value="F:ligand-gated sodium channel activity"/>
    <property type="evidence" value="ECO:0007669"/>
    <property type="project" value="TreeGrafter"/>
</dbReference>
<evidence type="ECO:0000256" key="2">
    <source>
        <dbReference type="ARBA" id="ARBA00007193"/>
    </source>
</evidence>
<dbReference type="Pfam" id="PF00858">
    <property type="entry name" value="ASC"/>
    <property type="match status" value="1"/>
</dbReference>
<reference evidence="16" key="1">
    <citation type="submission" date="2022-11" db="UniProtKB">
        <authorList>
            <consortium name="WormBaseParasite"/>
        </authorList>
    </citation>
    <scope>IDENTIFICATION</scope>
</reference>
<proteinExistence type="inferred from homology"/>
<evidence type="ECO:0000256" key="7">
    <source>
        <dbReference type="ARBA" id="ARBA00023053"/>
    </source>
</evidence>
<evidence type="ECO:0000256" key="9">
    <source>
        <dbReference type="ARBA" id="ARBA00023136"/>
    </source>
</evidence>
<dbReference type="WBParaSite" id="PSAMB.scaffold280size59529.g4103.t1">
    <property type="protein sequence ID" value="PSAMB.scaffold280size59529.g4103.t1"/>
    <property type="gene ID" value="PSAMB.scaffold280size59529.g4103"/>
</dbReference>
<dbReference type="AlphaFoldDB" id="A0A914VY86"/>
<sequence length="529" mass="60646">MKVVNQWADVTTCHGIKDVIKSPSFWGKICWSLLVFVFLIIMTLQLADTYRTYTMHHWVTTVYEENSGGINEFPTVTVCNYNRLRQSAATQYNLSQDNLIFMFHKMPPQKTMSGDFHMNDSSRESFIKWKLEHNMTIKKIFSELSPRCDDTFEYIGHKTFSTHNCAQSKYLNITPVFTAEFGQCYQLNIRLPYKLNYPGKKFALNLLLNAQLKEYLNFSLGNYLEQGFALQFHFGPKIVEWQWISVAPGFHLMIGLRERQNRVKKSSQQSFGNIWDMFSSRPLLSEPPCAKNPKLKYMGQEHYSREQCLVECIVQPVVENCGCISYLDSPTVPICEIEEYVACLELLRHLNISFDREECHKSCEEPCFDRRIEASMSFTAFPAVNQLQSLQKLLRVGKPPMTREEIWEDYASVDIFFEKLSVMVVEQYESFGLEALISSYGGQMSLWAGASLLTVVQAAVYIVYGIIACALGLIKDKVIAMGDGKVRLGHDKAEEAKAEKTLRKNCISVVDTMHPKVSRSSRLRSSSDA</sequence>
<keyword evidence="11 13" id="KW-0739">Sodium transport</keyword>
<dbReference type="PROSITE" id="PS01206">
    <property type="entry name" value="ASC"/>
    <property type="match status" value="1"/>
</dbReference>
<evidence type="ECO:0000256" key="10">
    <source>
        <dbReference type="ARBA" id="ARBA00023180"/>
    </source>
</evidence>
<comment type="similarity">
    <text evidence="2 13">Belongs to the amiloride-sensitive sodium channel (TC 1.A.6) family.</text>
</comment>
<evidence type="ECO:0000256" key="14">
    <source>
        <dbReference type="SAM" id="Phobius"/>
    </source>
</evidence>
<keyword evidence="8 13" id="KW-0406">Ion transport</keyword>
<feature type="transmembrane region" description="Helical" evidence="14">
    <location>
        <begin position="25"/>
        <end position="47"/>
    </location>
</feature>
<protein>
    <submittedName>
        <fullName evidence="16">Uncharacterized protein</fullName>
    </submittedName>
</protein>
<dbReference type="PRINTS" id="PR01078">
    <property type="entry name" value="AMINACHANNEL"/>
</dbReference>
<evidence type="ECO:0000256" key="3">
    <source>
        <dbReference type="ARBA" id="ARBA00022448"/>
    </source>
</evidence>
<dbReference type="PANTHER" id="PTHR11690">
    <property type="entry name" value="AMILORIDE-SENSITIVE SODIUM CHANNEL-RELATED"/>
    <property type="match status" value="1"/>
</dbReference>
<evidence type="ECO:0000256" key="4">
    <source>
        <dbReference type="ARBA" id="ARBA00022461"/>
    </source>
</evidence>
<accession>A0A914VY86</accession>
<evidence type="ECO:0000256" key="6">
    <source>
        <dbReference type="ARBA" id="ARBA00022989"/>
    </source>
</evidence>
<keyword evidence="15" id="KW-1185">Reference proteome</keyword>
<evidence type="ECO:0000256" key="1">
    <source>
        <dbReference type="ARBA" id="ARBA00004141"/>
    </source>
</evidence>
<keyword evidence="4 13" id="KW-0894">Sodium channel</keyword>
<dbReference type="InterPro" id="IPR020903">
    <property type="entry name" value="ENaC_CS"/>
</dbReference>
<evidence type="ECO:0000313" key="15">
    <source>
        <dbReference type="Proteomes" id="UP000887566"/>
    </source>
</evidence>
<organism evidence="15 16">
    <name type="scientific">Plectus sambesii</name>
    <dbReference type="NCBI Taxonomy" id="2011161"/>
    <lineage>
        <taxon>Eukaryota</taxon>
        <taxon>Metazoa</taxon>
        <taxon>Ecdysozoa</taxon>
        <taxon>Nematoda</taxon>
        <taxon>Chromadorea</taxon>
        <taxon>Plectida</taxon>
        <taxon>Plectina</taxon>
        <taxon>Plectoidea</taxon>
        <taxon>Plectidae</taxon>
        <taxon>Plectus</taxon>
    </lineage>
</organism>
<keyword evidence="10" id="KW-0325">Glycoprotein</keyword>
<evidence type="ECO:0000256" key="13">
    <source>
        <dbReference type="RuleBase" id="RU000679"/>
    </source>
</evidence>